<reference evidence="1 2" key="1">
    <citation type="submission" date="2021-07" db="EMBL/GenBank/DDBJ databases">
        <title>Paenibacillus radiodurans sp. nov., isolated from the southeastern edge of Tengger Desert.</title>
        <authorList>
            <person name="Zhang G."/>
        </authorList>
    </citation>
    <scope>NUCLEOTIDE SEQUENCE [LARGE SCALE GENOMIC DNA]</scope>
    <source>
        <strain evidence="1 2">DT7-4</strain>
    </source>
</reference>
<accession>A0ABS7D6B6</accession>
<evidence type="ECO:0000313" key="2">
    <source>
        <dbReference type="Proteomes" id="UP000812277"/>
    </source>
</evidence>
<dbReference type="RefSeq" id="WP_219872572.1">
    <property type="nucleotide sequence ID" value="NZ_JAHZIJ010000006.1"/>
</dbReference>
<sequence>MLDKLGAFPNLSANGSYAFISQIMNFNNMSKRQFDDVVQQMENRDFDIATMNSASTIVHEASHYFDNLATLTGQVMLTKVYNALNELENRAEPNEMIALFNMLASWSHKHYTASIVQGIHDPEPKNWSYDLNVGFGADLFGELNGEMFLFAIFKYYGEFIGNVPFSIEALWETNAMWAEITYHIYAAYALDNEVTTIIESNRLDKLYRDYIYNSETLVYSIAAHFTSSFFDYGDIYRSFKLSKALSSISLNLPYRFYSQLKRPQGSLFRGYANQLLDASRDLNPCAVFLALLENVVESGANLFHNEENYSLDIDQILAINGLPDKESLKNEVLSDMHQLNIDSANGLFAEVYAVQKNNGIHLLDVYGIEGGLNVHPACFIDIANKSQSVVFQRIRDDEIEAGSEEESEAFTRYHDYGNRERLMRQIIAGSRP</sequence>
<dbReference type="Proteomes" id="UP000812277">
    <property type="component" value="Unassembled WGS sequence"/>
</dbReference>
<evidence type="ECO:0000313" key="1">
    <source>
        <dbReference type="EMBL" id="MBW7475333.1"/>
    </source>
</evidence>
<gene>
    <name evidence="1" type="ORF">K0T92_11290</name>
</gene>
<comment type="caution">
    <text evidence="1">The sequence shown here is derived from an EMBL/GenBank/DDBJ whole genome shotgun (WGS) entry which is preliminary data.</text>
</comment>
<keyword evidence="2" id="KW-1185">Reference proteome</keyword>
<dbReference type="EMBL" id="JAHZIJ010000006">
    <property type="protein sequence ID" value="MBW7475333.1"/>
    <property type="molecule type" value="Genomic_DNA"/>
</dbReference>
<protein>
    <submittedName>
        <fullName evidence="1">Uncharacterized protein</fullName>
    </submittedName>
</protein>
<proteinExistence type="predicted"/>
<organism evidence="1 2">
    <name type="scientific">Paenibacillus oenotherae</name>
    <dbReference type="NCBI Taxonomy" id="1435645"/>
    <lineage>
        <taxon>Bacteria</taxon>
        <taxon>Bacillati</taxon>
        <taxon>Bacillota</taxon>
        <taxon>Bacilli</taxon>
        <taxon>Bacillales</taxon>
        <taxon>Paenibacillaceae</taxon>
        <taxon>Paenibacillus</taxon>
    </lineage>
</organism>
<name>A0ABS7D6B6_9BACL</name>